<name>A0AAV4R7N4_9ARAC</name>
<dbReference type="AlphaFoldDB" id="A0AAV4R7N4"/>
<evidence type="ECO:0000313" key="1">
    <source>
        <dbReference type="EMBL" id="GIY17485.1"/>
    </source>
</evidence>
<accession>A0AAV4R7N4</accession>
<protein>
    <recommendedName>
        <fullName evidence="3">Recombination activating protein 1</fullName>
    </recommendedName>
</protein>
<evidence type="ECO:0000313" key="2">
    <source>
        <dbReference type="Proteomes" id="UP001054837"/>
    </source>
</evidence>
<proteinExistence type="predicted"/>
<organism evidence="1 2">
    <name type="scientific">Caerostris darwini</name>
    <dbReference type="NCBI Taxonomy" id="1538125"/>
    <lineage>
        <taxon>Eukaryota</taxon>
        <taxon>Metazoa</taxon>
        <taxon>Ecdysozoa</taxon>
        <taxon>Arthropoda</taxon>
        <taxon>Chelicerata</taxon>
        <taxon>Arachnida</taxon>
        <taxon>Araneae</taxon>
        <taxon>Araneomorphae</taxon>
        <taxon>Entelegynae</taxon>
        <taxon>Araneoidea</taxon>
        <taxon>Araneidae</taxon>
        <taxon>Caerostris</taxon>
    </lineage>
</organism>
<dbReference type="Proteomes" id="UP001054837">
    <property type="component" value="Unassembled WGS sequence"/>
</dbReference>
<reference evidence="1 2" key="1">
    <citation type="submission" date="2021-06" db="EMBL/GenBank/DDBJ databases">
        <title>Caerostris darwini draft genome.</title>
        <authorList>
            <person name="Kono N."/>
            <person name="Arakawa K."/>
        </authorList>
    </citation>
    <scope>NUCLEOTIDE SEQUENCE [LARGE SCALE GENOMIC DNA]</scope>
</reference>
<keyword evidence="2" id="KW-1185">Reference proteome</keyword>
<comment type="caution">
    <text evidence="1">The sequence shown here is derived from an EMBL/GenBank/DDBJ whole genome shotgun (WGS) entry which is preliminary data.</text>
</comment>
<dbReference type="EMBL" id="BPLQ01005805">
    <property type="protein sequence ID" value="GIY17485.1"/>
    <property type="molecule type" value="Genomic_DNA"/>
</dbReference>
<evidence type="ECO:0008006" key="3">
    <source>
        <dbReference type="Google" id="ProtNLM"/>
    </source>
</evidence>
<gene>
    <name evidence="1" type="ORF">CDAR_436301</name>
</gene>
<sequence length="139" mass="15731">MKKKRAGRKYSPSKTQLIKAAEASNRANAFIVSQSQKRALLSNEPLCCEHNRNTTCFLCHRVMGAQGHTSQVPSCLNNASLSRFSLHKLAKLCPCISFHSLNALLNRKCSIFRKRQRNGNWRKIQEPPLPQNKEEEVVG</sequence>